<evidence type="ECO:0000313" key="2">
    <source>
        <dbReference type="Proteomes" id="UP001331761"/>
    </source>
</evidence>
<name>A0AAN8F064_TRICO</name>
<proteinExistence type="predicted"/>
<sequence length="133" mass="15334">MPAGTIRYHFSLSETELAKNLIRNTYVDHIFYSVDTNEQGKKFYTESKDLFQKAGIILRQYVSNFKELNEFFDKEKGTTDMSNANEILGIFWNSDEDSFVIRPAKVPNSGTVDKTTSSEVSRENLRSVSKRFL</sequence>
<evidence type="ECO:0000313" key="1">
    <source>
        <dbReference type="EMBL" id="KAK5970635.1"/>
    </source>
</evidence>
<dbReference type="AlphaFoldDB" id="A0AAN8F064"/>
<reference evidence="1 2" key="1">
    <citation type="submission" date="2019-10" db="EMBL/GenBank/DDBJ databases">
        <title>Assembly and Annotation for the nematode Trichostrongylus colubriformis.</title>
        <authorList>
            <person name="Martin J."/>
        </authorList>
    </citation>
    <scope>NUCLEOTIDE SEQUENCE [LARGE SCALE GENOMIC DNA]</scope>
    <source>
        <strain evidence="1">G859</strain>
        <tissue evidence="1">Whole worm</tissue>
    </source>
</reference>
<keyword evidence="2" id="KW-1185">Reference proteome</keyword>
<organism evidence="1 2">
    <name type="scientific">Trichostrongylus colubriformis</name>
    <name type="common">Black scour worm</name>
    <dbReference type="NCBI Taxonomy" id="6319"/>
    <lineage>
        <taxon>Eukaryota</taxon>
        <taxon>Metazoa</taxon>
        <taxon>Ecdysozoa</taxon>
        <taxon>Nematoda</taxon>
        <taxon>Chromadorea</taxon>
        <taxon>Rhabditida</taxon>
        <taxon>Rhabditina</taxon>
        <taxon>Rhabditomorpha</taxon>
        <taxon>Strongyloidea</taxon>
        <taxon>Trichostrongylidae</taxon>
        <taxon>Trichostrongylus</taxon>
    </lineage>
</organism>
<accession>A0AAN8F064</accession>
<dbReference type="EMBL" id="WIXE01018789">
    <property type="protein sequence ID" value="KAK5970635.1"/>
    <property type="molecule type" value="Genomic_DNA"/>
</dbReference>
<comment type="caution">
    <text evidence="1">The sequence shown here is derived from an EMBL/GenBank/DDBJ whole genome shotgun (WGS) entry which is preliminary data.</text>
</comment>
<dbReference type="Proteomes" id="UP001331761">
    <property type="component" value="Unassembled WGS sequence"/>
</dbReference>
<protein>
    <submittedName>
        <fullName evidence="1">Uncharacterized protein</fullName>
    </submittedName>
</protein>
<gene>
    <name evidence="1" type="ORF">GCK32_022766</name>
</gene>